<dbReference type="AlphaFoldDB" id="A0A268NY49"/>
<dbReference type="EMBL" id="NPCC01000015">
    <property type="protein sequence ID" value="PAE88432.1"/>
    <property type="molecule type" value="Genomic_DNA"/>
</dbReference>
<accession>A0A268NY49</accession>
<protein>
    <submittedName>
        <fullName evidence="2">Glycosyltransferase family 2 protein</fullName>
    </submittedName>
</protein>
<organism evidence="2 3">
    <name type="scientific">Shouchella clausii</name>
    <name type="common">Alkalihalobacillus clausii</name>
    <dbReference type="NCBI Taxonomy" id="79880"/>
    <lineage>
        <taxon>Bacteria</taxon>
        <taxon>Bacillati</taxon>
        <taxon>Bacillota</taxon>
        <taxon>Bacilli</taxon>
        <taxon>Bacillales</taxon>
        <taxon>Bacillaceae</taxon>
        <taxon>Shouchella</taxon>
    </lineage>
</organism>
<dbReference type="PANTHER" id="PTHR43685">
    <property type="entry name" value="GLYCOSYLTRANSFERASE"/>
    <property type="match status" value="1"/>
</dbReference>
<gene>
    <name evidence="2" type="ORF">CHH72_12380</name>
</gene>
<name>A0A268NY49_SHOCL</name>
<dbReference type="CDD" id="cd00761">
    <property type="entry name" value="Glyco_tranf_GTA_type"/>
    <property type="match status" value="1"/>
</dbReference>
<dbReference type="InterPro" id="IPR001173">
    <property type="entry name" value="Glyco_trans_2-like"/>
</dbReference>
<sequence length="427" mass="49040">MRDISVFFLNYESWVSLQQALSSLSSLKPRIKTVYLIHPPTAIDKQQFQYEIQTIAVPNGEIAGALNTLLQTCDSTYALFLHNGDTLCPNIQPNRLTLPSGKAVMTFKQAIGSQYVEQPFLVRTAFFQEKTFADLDHLPFPDALFPAWLQNVETRQIVQTKDPWIKRPRANTSKSECEKYAYMMKYRRAKAEIPSPTLAIIMSAFNMTDYLETAIASCFLQQSPPDQLLMIDDGSEDNSYEKMCKWKKKRGVKVFKQKNGGKARALNALLPHITTDFVMEVDADDWLDPDALFTIKKKLQRLPKHAAVLYGNFRRWKQQPTGTLLYKTIAKGKPVRSASELMSYPFPLGPRIYRTTMLKQINGFPVTPFENGRLYEDVSVLMKLIKQPNSVFCYDDFTVYNIREHPTSITRLNRHKWNAFLPYADSD</sequence>
<dbReference type="Gene3D" id="3.90.550.10">
    <property type="entry name" value="Spore Coat Polysaccharide Biosynthesis Protein SpsA, Chain A"/>
    <property type="match status" value="1"/>
</dbReference>
<feature type="domain" description="Glycosyltransferase 2-like" evidence="1">
    <location>
        <begin position="200"/>
        <end position="308"/>
    </location>
</feature>
<reference evidence="2 3" key="1">
    <citation type="submission" date="2017-07" db="EMBL/GenBank/DDBJ databases">
        <title>Isolation and whole genome analysis of endospore-forming bacteria from heroin.</title>
        <authorList>
            <person name="Kalinowski J."/>
            <person name="Ahrens B."/>
            <person name="Al-Dilaimi A."/>
            <person name="Winkler A."/>
            <person name="Wibberg D."/>
            <person name="Schleenbecker U."/>
            <person name="Ruckert C."/>
            <person name="Wolfel R."/>
            <person name="Grass G."/>
        </authorList>
    </citation>
    <scope>NUCLEOTIDE SEQUENCE [LARGE SCALE GENOMIC DNA]</scope>
    <source>
        <strain evidence="2 3">7539</strain>
    </source>
</reference>
<dbReference type="InterPro" id="IPR050834">
    <property type="entry name" value="Glycosyltransf_2"/>
</dbReference>
<dbReference type="Proteomes" id="UP000216207">
    <property type="component" value="Unassembled WGS sequence"/>
</dbReference>
<dbReference type="PANTHER" id="PTHR43685:SF2">
    <property type="entry name" value="GLYCOSYLTRANSFERASE 2-LIKE DOMAIN-CONTAINING PROTEIN"/>
    <property type="match status" value="1"/>
</dbReference>
<dbReference type="Pfam" id="PF00535">
    <property type="entry name" value="Glycos_transf_2"/>
    <property type="match status" value="1"/>
</dbReference>
<evidence type="ECO:0000259" key="1">
    <source>
        <dbReference type="Pfam" id="PF00535"/>
    </source>
</evidence>
<dbReference type="RefSeq" id="WP_063608218.1">
    <property type="nucleotide sequence ID" value="NZ_BOQS01000002.1"/>
</dbReference>
<proteinExistence type="predicted"/>
<comment type="caution">
    <text evidence="2">The sequence shown here is derived from an EMBL/GenBank/DDBJ whole genome shotgun (WGS) entry which is preliminary data.</text>
</comment>
<evidence type="ECO:0000313" key="3">
    <source>
        <dbReference type="Proteomes" id="UP000216207"/>
    </source>
</evidence>
<dbReference type="GO" id="GO:0016740">
    <property type="term" value="F:transferase activity"/>
    <property type="evidence" value="ECO:0007669"/>
    <property type="project" value="UniProtKB-KW"/>
</dbReference>
<keyword evidence="2" id="KW-0808">Transferase</keyword>
<evidence type="ECO:0000313" key="2">
    <source>
        <dbReference type="EMBL" id="PAE88432.1"/>
    </source>
</evidence>
<dbReference type="InterPro" id="IPR029044">
    <property type="entry name" value="Nucleotide-diphossugar_trans"/>
</dbReference>
<dbReference type="SUPFAM" id="SSF53448">
    <property type="entry name" value="Nucleotide-diphospho-sugar transferases"/>
    <property type="match status" value="1"/>
</dbReference>